<proteinExistence type="inferred from homology"/>
<keyword evidence="9" id="KW-1185">Reference proteome</keyword>
<accession>A0A8H6L2Q9</accession>
<keyword evidence="3 6" id="KW-1133">Transmembrane helix</keyword>
<feature type="transmembrane region" description="Helical" evidence="6">
    <location>
        <begin position="45"/>
        <end position="66"/>
    </location>
</feature>
<comment type="similarity">
    <text evidence="5">Belongs to the SAT4 family.</text>
</comment>
<feature type="transmembrane region" description="Helical" evidence="6">
    <location>
        <begin position="86"/>
        <end position="110"/>
    </location>
</feature>
<sequence length="405" mass="45349">MADCFTCDSARVMHVCVLSAFSFAALTSVVLRLSARKLQKFRLELNDYLCIAGLVFTLALTIFTMHSTIFPVLDPANPDINWGDKALLVGQLLWVTSVTFIRASVLTLYIRIFRTLSFRTTCYVIQGINLAYFGAVVLACCLICRPFAFLWNQSIDGFCGDQKSLDLFIGVFNLMMDVTTVALPMPVLWGLQMRMRQKLVITGMFSMGVVICAITVVRIIITTGINAQNTQQQYAIIALLTCLEALLGIVNACLPVMKPIFSKLGAISIFSSFRTRTSTVNSSIHNKSLRAGRKNHVSSRGGKYPHISPPRQIVHKESLLMFSSDLPLDVRAPSIPLPTFSWRPLSRYYLPRAEWEHDPSEMRKDNGIGVTTDWDVGHRPSEGDSPTLPWQPQWQSHHKEVIGRC</sequence>
<dbReference type="Pfam" id="PF20684">
    <property type="entry name" value="Fung_rhodopsin"/>
    <property type="match status" value="1"/>
</dbReference>
<dbReference type="InterPro" id="IPR049326">
    <property type="entry name" value="Rhodopsin_dom_fungi"/>
</dbReference>
<evidence type="ECO:0000313" key="9">
    <source>
        <dbReference type="Proteomes" id="UP000578531"/>
    </source>
</evidence>
<dbReference type="PANTHER" id="PTHR33048">
    <property type="entry name" value="PTH11-LIKE INTEGRAL MEMBRANE PROTEIN (AFU_ORTHOLOGUE AFUA_5G11245)"/>
    <property type="match status" value="1"/>
</dbReference>
<comment type="caution">
    <text evidence="8">The sequence shown here is derived from an EMBL/GenBank/DDBJ whole genome shotgun (WGS) entry which is preliminary data.</text>
</comment>
<evidence type="ECO:0000256" key="1">
    <source>
        <dbReference type="ARBA" id="ARBA00004141"/>
    </source>
</evidence>
<feature type="domain" description="Rhodopsin" evidence="7">
    <location>
        <begin position="31"/>
        <end position="263"/>
    </location>
</feature>
<dbReference type="GeneID" id="59289944"/>
<feature type="transmembrane region" description="Helical" evidence="6">
    <location>
        <begin position="130"/>
        <end position="148"/>
    </location>
</feature>
<dbReference type="GO" id="GO:0016020">
    <property type="term" value="C:membrane"/>
    <property type="evidence" value="ECO:0007669"/>
    <property type="project" value="UniProtKB-SubCell"/>
</dbReference>
<keyword evidence="2 6" id="KW-0812">Transmembrane</keyword>
<organism evidence="8 9">
    <name type="scientific">Letharia columbiana</name>
    <dbReference type="NCBI Taxonomy" id="112416"/>
    <lineage>
        <taxon>Eukaryota</taxon>
        <taxon>Fungi</taxon>
        <taxon>Dikarya</taxon>
        <taxon>Ascomycota</taxon>
        <taxon>Pezizomycotina</taxon>
        <taxon>Lecanoromycetes</taxon>
        <taxon>OSLEUM clade</taxon>
        <taxon>Lecanoromycetidae</taxon>
        <taxon>Lecanorales</taxon>
        <taxon>Lecanorineae</taxon>
        <taxon>Parmeliaceae</taxon>
        <taxon>Letharia</taxon>
    </lineage>
</organism>
<dbReference type="EMBL" id="JACCJC010000038">
    <property type="protein sequence ID" value="KAF6233356.1"/>
    <property type="molecule type" value="Genomic_DNA"/>
</dbReference>
<evidence type="ECO:0000256" key="4">
    <source>
        <dbReference type="ARBA" id="ARBA00023136"/>
    </source>
</evidence>
<evidence type="ECO:0000259" key="7">
    <source>
        <dbReference type="Pfam" id="PF20684"/>
    </source>
</evidence>
<dbReference type="Proteomes" id="UP000578531">
    <property type="component" value="Unassembled WGS sequence"/>
</dbReference>
<gene>
    <name evidence="8" type="ORF">HO173_008288</name>
</gene>
<dbReference type="AlphaFoldDB" id="A0A8H6L2Q9"/>
<name>A0A8H6L2Q9_9LECA</name>
<dbReference type="OrthoDB" id="10017208at2759"/>
<feature type="transmembrane region" description="Helical" evidence="6">
    <location>
        <begin position="199"/>
        <end position="221"/>
    </location>
</feature>
<evidence type="ECO:0000256" key="6">
    <source>
        <dbReference type="SAM" id="Phobius"/>
    </source>
</evidence>
<evidence type="ECO:0000256" key="5">
    <source>
        <dbReference type="ARBA" id="ARBA00038359"/>
    </source>
</evidence>
<dbReference type="InterPro" id="IPR052337">
    <property type="entry name" value="SAT4-like"/>
</dbReference>
<feature type="transmembrane region" description="Helical" evidence="6">
    <location>
        <begin position="12"/>
        <end position="33"/>
    </location>
</feature>
<evidence type="ECO:0000256" key="2">
    <source>
        <dbReference type="ARBA" id="ARBA00022692"/>
    </source>
</evidence>
<feature type="transmembrane region" description="Helical" evidence="6">
    <location>
        <begin position="233"/>
        <end position="254"/>
    </location>
</feature>
<protein>
    <recommendedName>
        <fullName evidence="7">Rhodopsin domain-containing protein</fullName>
    </recommendedName>
</protein>
<keyword evidence="4 6" id="KW-0472">Membrane</keyword>
<comment type="subcellular location">
    <subcellularLocation>
        <location evidence="1">Membrane</location>
        <topology evidence="1">Multi-pass membrane protein</topology>
    </subcellularLocation>
</comment>
<evidence type="ECO:0000313" key="8">
    <source>
        <dbReference type="EMBL" id="KAF6233356.1"/>
    </source>
</evidence>
<evidence type="ECO:0000256" key="3">
    <source>
        <dbReference type="ARBA" id="ARBA00022989"/>
    </source>
</evidence>
<dbReference type="RefSeq" id="XP_037162774.1">
    <property type="nucleotide sequence ID" value="XM_037310188.1"/>
</dbReference>
<dbReference type="PANTHER" id="PTHR33048:SF57">
    <property type="entry name" value="INTEGRAL MEMBRANE PROTEIN-RELATED"/>
    <property type="match status" value="1"/>
</dbReference>
<feature type="transmembrane region" description="Helical" evidence="6">
    <location>
        <begin position="168"/>
        <end position="187"/>
    </location>
</feature>
<reference evidence="8 9" key="1">
    <citation type="journal article" date="2020" name="Genomics">
        <title>Complete, high-quality genomes from long-read metagenomic sequencing of two wolf lichen thalli reveals enigmatic genome architecture.</title>
        <authorList>
            <person name="McKenzie S.K."/>
            <person name="Walston R.F."/>
            <person name="Allen J.L."/>
        </authorList>
    </citation>
    <scope>NUCLEOTIDE SEQUENCE [LARGE SCALE GENOMIC DNA]</scope>
    <source>
        <strain evidence="8">WasteWater2</strain>
    </source>
</reference>